<evidence type="ECO:0000313" key="3">
    <source>
        <dbReference type="Proteomes" id="UP000537141"/>
    </source>
</evidence>
<evidence type="ECO:0000259" key="1">
    <source>
        <dbReference type="PROSITE" id="PS51833"/>
    </source>
</evidence>
<dbReference type="RefSeq" id="WP_184424373.1">
    <property type="nucleotide sequence ID" value="NZ_AP027362.1"/>
</dbReference>
<dbReference type="AlphaFoldDB" id="A0A7X0NHL5"/>
<dbReference type="PANTHER" id="PTHR33525:SF4">
    <property type="entry name" value="CYCLIC DI-GMP PHOSPHODIESTERASE CDGJ"/>
    <property type="match status" value="1"/>
</dbReference>
<sequence length="383" mass="43812">MEVSISIVIFSVFALILWRLNSIKKPHRNTNTRANNTSVQYRATKSNIARTDNSLASEFTEKVTKEFNVDDVELPKEFNSLELIKTDINNKEQQQVIEEICRGFRKPHPLLLPLTQKAFEPNELFDLIKSDPQITAKVLNRVNSSAFALKQPITSINHAIIYLGIGTVKNIAMHFAVENEVKFESNIQQNAYQKLWSASYLASSLGLLFAKELLLDDASDISTRCLLNYLGDMAILSTHPELAPSYNEQKALYQRVSDHQSQLNINTQIIGSKLARYWQLPRTLVRSIENNLSFLAATPASETNDINENEQVKYQVCYIACRLADLAVINEKSCLETIRYDLNKQLDFYYLFKNEQQPKVKQLLNLFHDMSFSKKVNSLLLIN</sequence>
<dbReference type="Pfam" id="PF08668">
    <property type="entry name" value="HDOD"/>
    <property type="match status" value="1"/>
</dbReference>
<dbReference type="Proteomes" id="UP000537141">
    <property type="component" value="Unassembled WGS sequence"/>
</dbReference>
<keyword evidence="3" id="KW-1185">Reference proteome</keyword>
<accession>A0A7X0NHL5</accession>
<dbReference type="SUPFAM" id="SSF109604">
    <property type="entry name" value="HD-domain/PDEase-like"/>
    <property type="match status" value="1"/>
</dbReference>
<dbReference type="Gene3D" id="1.10.3210.10">
    <property type="entry name" value="Hypothetical protein af1432"/>
    <property type="match status" value="1"/>
</dbReference>
<feature type="domain" description="HDOD" evidence="1">
    <location>
        <begin position="101"/>
        <end position="294"/>
    </location>
</feature>
<dbReference type="PANTHER" id="PTHR33525">
    <property type="match status" value="1"/>
</dbReference>
<dbReference type="InterPro" id="IPR052340">
    <property type="entry name" value="RNase_Y/CdgJ"/>
</dbReference>
<protein>
    <submittedName>
        <fullName evidence="2">HD-like signal output (HDOD) protein</fullName>
    </submittedName>
</protein>
<proteinExistence type="predicted"/>
<organism evidence="2 3">
    <name type="scientific">Thalassotalea piscium</name>
    <dbReference type="NCBI Taxonomy" id="1230533"/>
    <lineage>
        <taxon>Bacteria</taxon>
        <taxon>Pseudomonadati</taxon>
        <taxon>Pseudomonadota</taxon>
        <taxon>Gammaproteobacteria</taxon>
        <taxon>Alteromonadales</taxon>
        <taxon>Colwelliaceae</taxon>
        <taxon>Thalassotalea</taxon>
    </lineage>
</organism>
<evidence type="ECO:0000313" key="2">
    <source>
        <dbReference type="EMBL" id="MBB6543592.1"/>
    </source>
</evidence>
<dbReference type="EMBL" id="JACHHU010000016">
    <property type="protein sequence ID" value="MBB6543592.1"/>
    <property type="molecule type" value="Genomic_DNA"/>
</dbReference>
<name>A0A7X0NHL5_9GAMM</name>
<comment type="caution">
    <text evidence="2">The sequence shown here is derived from an EMBL/GenBank/DDBJ whole genome shotgun (WGS) entry which is preliminary data.</text>
</comment>
<dbReference type="PROSITE" id="PS51833">
    <property type="entry name" value="HDOD"/>
    <property type="match status" value="1"/>
</dbReference>
<gene>
    <name evidence="2" type="ORF">HNQ55_002113</name>
</gene>
<dbReference type="InterPro" id="IPR013976">
    <property type="entry name" value="HDOD"/>
</dbReference>
<reference evidence="2 3" key="1">
    <citation type="submission" date="2020-08" db="EMBL/GenBank/DDBJ databases">
        <title>Genomic Encyclopedia of Type Strains, Phase IV (KMG-IV): sequencing the most valuable type-strain genomes for metagenomic binning, comparative biology and taxonomic classification.</title>
        <authorList>
            <person name="Goeker M."/>
        </authorList>
    </citation>
    <scope>NUCLEOTIDE SEQUENCE [LARGE SCALE GENOMIC DNA]</scope>
    <source>
        <strain evidence="2 3">DSM 26287</strain>
    </source>
</reference>